<dbReference type="Gene3D" id="3.10.10.10">
    <property type="entry name" value="HIV Type 1 Reverse Transcriptase, subunit A, domain 1"/>
    <property type="match status" value="1"/>
</dbReference>
<evidence type="ECO:0000256" key="19">
    <source>
        <dbReference type="ARBA" id="ARBA00022842"/>
    </source>
</evidence>
<dbReference type="PANTHER" id="PTHR37984:SF5">
    <property type="entry name" value="PROTEIN NYNRIN-LIKE"/>
    <property type="match status" value="1"/>
</dbReference>
<feature type="transmembrane region" description="Helical" evidence="32">
    <location>
        <begin position="1490"/>
        <end position="1514"/>
    </location>
</feature>
<evidence type="ECO:0000256" key="3">
    <source>
        <dbReference type="ARBA" id="ARBA00022527"/>
    </source>
</evidence>
<keyword evidence="29" id="KW-0511">Multifunctional enzyme</keyword>
<dbReference type="InterPro" id="IPR011009">
    <property type="entry name" value="Kinase-like_dom_sf"/>
</dbReference>
<reference evidence="36" key="2">
    <citation type="submission" date="2020-06" db="EMBL/GenBank/DDBJ databases">
        <title>Helianthus annuus Genome sequencing and assembly Release 2.</title>
        <authorList>
            <person name="Gouzy J."/>
            <person name="Langlade N."/>
            <person name="Munos S."/>
        </authorList>
    </citation>
    <scope>NUCLEOTIDE SEQUENCE</scope>
    <source>
        <tissue evidence="36">Leaves</tissue>
    </source>
</reference>
<dbReference type="Proteomes" id="UP000215914">
    <property type="component" value="Unassembled WGS sequence"/>
</dbReference>
<dbReference type="EMBL" id="MNCJ02000330">
    <property type="protein sequence ID" value="KAF5762739.1"/>
    <property type="molecule type" value="Genomic_DNA"/>
</dbReference>
<keyword evidence="10" id="KW-0479">Metal-binding</keyword>
<dbReference type="PROSITE" id="PS00107">
    <property type="entry name" value="PROTEIN_KINASE_ATP"/>
    <property type="match status" value="1"/>
</dbReference>
<evidence type="ECO:0000256" key="28">
    <source>
        <dbReference type="ARBA" id="ARBA00023180"/>
    </source>
</evidence>
<dbReference type="GO" id="GO:0004519">
    <property type="term" value="F:endonuclease activity"/>
    <property type="evidence" value="ECO:0007669"/>
    <property type="project" value="UniProtKB-KW"/>
</dbReference>
<dbReference type="Pfam" id="PF24626">
    <property type="entry name" value="SH3_Tf2-1"/>
    <property type="match status" value="1"/>
</dbReference>
<keyword evidence="20" id="KW-0229">DNA integration</keyword>
<dbReference type="InterPro" id="IPR043128">
    <property type="entry name" value="Rev_trsase/Diguanyl_cyclase"/>
</dbReference>
<evidence type="ECO:0000256" key="29">
    <source>
        <dbReference type="ARBA" id="ARBA00023268"/>
    </source>
</evidence>
<dbReference type="PROSITE" id="PS50878">
    <property type="entry name" value="RT_POL"/>
    <property type="match status" value="1"/>
</dbReference>
<keyword evidence="31" id="KW-0175">Coiled coil</keyword>
<keyword evidence="19" id="KW-0460">Magnesium</keyword>
<evidence type="ECO:0000256" key="30">
    <source>
        <dbReference type="PROSITE-ProRule" id="PRU10141"/>
    </source>
</evidence>
<organism evidence="36 37">
    <name type="scientific">Helianthus annuus</name>
    <name type="common">Common sunflower</name>
    <dbReference type="NCBI Taxonomy" id="4232"/>
    <lineage>
        <taxon>Eukaryota</taxon>
        <taxon>Viridiplantae</taxon>
        <taxon>Streptophyta</taxon>
        <taxon>Embryophyta</taxon>
        <taxon>Tracheophyta</taxon>
        <taxon>Spermatophyta</taxon>
        <taxon>Magnoliopsida</taxon>
        <taxon>eudicotyledons</taxon>
        <taxon>Gunneridae</taxon>
        <taxon>Pentapetalae</taxon>
        <taxon>asterids</taxon>
        <taxon>campanulids</taxon>
        <taxon>Asterales</taxon>
        <taxon>Asteraceae</taxon>
        <taxon>Asteroideae</taxon>
        <taxon>Heliantheae alliance</taxon>
        <taxon>Heliantheae</taxon>
        <taxon>Helianthus</taxon>
    </lineage>
</organism>
<keyword evidence="23 32" id="KW-1133">Transmembrane helix</keyword>
<evidence type="ECO:0000256" key="26">
    <source>
        <dbReference type="ARBA" id="ARBA00023170"/>
    </source>
</evidence>
<feature type="domain" description="Protein kinase" evidence="33">
    <location>
        <begin position="1556"/>
        <end position="1830"/>
    </location>
</feature>
<evidence type="ECO:0000256" key="25">
    <source>
        <dbReference type="ARBA" id="ARBA00023136"/>
    </source>
</evidence>
<evidence type="ECO:0000256" key="16">
    <source>
        <dbReference type="ARBA" id="ARBA00022777"/>
    </source>
</evidence>
<dbReference type="Pfam" id="PF00078">
    <property type="entry name" value="RVT_1"/>
    <property type="match status" value="1"/>
</dbReference>
<dbReference type="Pfam" id="PF00560">
    <property type="entry name" value="LRR_1"/>
    <property type="match status" value="5"/>
</dbReference>
<evidence type="ECO:0000256" key="23">
    <source>
        <dbReference type="ARBA" id="ARBA00022989"/>
    </source>
</evidence>
<dbReference type="EC" id="2.7.11.1" evidence="2"/>
<dbReference type="InterPro" id="IPR017441">
    <property type="entry name" value="Protein_kinase_ATP_BS"/>
</dbReference>
<dbReference type="CDD" id="cd14066">
    <property type="entry name" value="STKc_IRAK"/>
    <property type="match status" value="1"/>
</dbReference>
<reference evidence="36" key="1">
    <citation type="journal article" date="2017" name="Nature">
        <title>The sunflower genome provides insights into oil metabolism, flowering and Asterid evolution.</title>
        <authorList>
            <person name="Badouin H."/>
            <person name="Gouzy J."/>
            <person name="Grassa C.J."/>
            <person name="Murat F."/>
            <person name="Staton S.E."/>
            <person name="Cottret L."/>
            <person name="Lelandais-Briere C."/>
            <person name="Owens G.L."/>
            <person name="Carrere S."/>
            <person name="Mayjonade B."/>
            <person name="Legrand L."/>
            <person name="Gill N."/>
            <person name="Kane N.C."/>
            <person name="Bowers J.E."/>
            <person name="Hubner S."/>
            <person name="Bellec A."/>
            <person name="Berard A."/>
            <person name="Berges H."/>
            <person name="Blanchet N."/>
            <person name="Boniface M.C."/>
            <person name="Brunel D."/>
            <person name="Catrice O."/>
            <person name="Chaidir N."/>
            <person name="Claudel C."/>
            <person name="Donnadieu C."/>
            <person name="Faraut T."/>
            <person name="Fievet G."/>
            <person name="Helmstetter N."/>
            <person name="King M."/>
            <person name="Knapp S.J."/>
            <person name="Lai Z."/>
            <person name="Le Paslier M.C."/>
            <person name="Lippi Y."/>
            <person name="Lorenzon L."/>
            <person name="Mandel J.R."/>
            <person name="Marage G."/>
            <person name="Marchand G."/>
            <person name="Marquand E."/>
            <person name="Bret-Mestries E."/>
            <person name="Morien E."/>
            <person name="Nambeesan S."/>
            <person name="Nguyen T."/>
            <person name="Pegot-Espagnet P."/>
            <person name="Pouilly N."/>
            <person name="Raftis F."/>
            <person name="Sallet E."/>
            <person name="Schiex T."/>
            <person name="Thomas J."/>
            <person name="Vandecasteele C."/>
            <person name="Vares D."/>
            <person name="Vear F."/>
            <person name="Vautrin S."/>
            <person name="Crespi M."/>
            <person name="Mangin B."/>
            <person name="Burke J.M."/>
            <person name="Salse J."/>
            <person name="Munos S."/>
            <person name="Vincourt P."/>
            <person name="Rieseberg L.H."/>
            <person name="Langlade N.B."/>
        </authorList>
    </citation>
    <scope>NUCLEOTIDE SEQUENCE</scope>
    <source>
        <tissue evidence="36">Leaves</tissue>
    </source>
</reference>
<keyword evidence="6 36" id="KW-0808">Transferase</keyword>
<keyword evidence="8 36" id="KW-0548">Nucleotidyltransferase</keyword>
<dbReference type="FunFam" id="3.80.10.10:FF:000383">
    <property type="entry name" value="Leucine-rich repeat receptor protein kinase EMS1"/>
    <property type="match status" value="1"/>
</dbReference>
<dbReference type="Pfam" id="PF00385">
    <property type="entry name" value="Chromo"/>
    <property type="match status" value="1"/>
</dbReference>
<dbReference type="Gene3D" id="1.10.510.10">
    <property type="entry name" value="Transferase(Phosphotransferase) domain 1"/>
    <property type="match status" value="1"/>
</dbReference>
<dbReference type="GO" id="GO:0006310">
    <property type="term" value="P:DNA recombination"/>
    <property type="evidence" value="ECO:0007669"/>
    <property type="project" value="UniProtKB-KW"/>
</dbReference>
<dbReference type="FunFam" id="3.10.10.10:FF:000007">
    <property type="entry name" value="Retrovirus-related Pol polyprotein from transposon 17.6-like Protein"/>
    <property type="match status" value="1"/>
</dbReference>
<dbReference type="GO" id="GO:0003887">
    <property type="term" value="F:DNA-directed DNA polymerase activity"/>
    <property type="evidence" value="ECO:0007669"/>
    <property type="project" value="UniProtKB-KW"/>
</dbReference>
<evidence type="ECO:0000256" key="4">
    <source>
        <dbReference type="ARBA" id="ARBA00022614"/>
    </source>
</evidence>
<evidence type="ECO:0000256" key="27">
    <source>
        <dbReference type="ARBA" id="ARBA00023172"/>
    </source>
</evidence>
<keyword evidence="15" id="KW-0255">Endonuclease</keyword>
<dbReference type="SMART" id="SM00220">
    <property type="entry name" value="S_TKc"/>
    <property type="match status" value="1"/>
</dbReference>
<evidence type="ECO:0000259" key="33">
    <source>
        <dbReference type="PROSITE" id="PS50011"/>
    </source>
</evidence>
<dbReference type="InterPro" id="IPR000477">
    <property type="entry name" value="RT_dom"/>
</dbReference>
<evidence type="ECO:0000313" key="36">
    <source>
        <dbReference type="EMBL" id="KAF5762739.1"/>
    </source>
</evidence>
<dbReference type="GO" id="GO:0016020">
    <property type="term" value="C:membrane"/>
    <property type="evidence" value="ECO:0007669"/>
    <property type="project" value="UniProtKB-SubCell"/>
</dbReference>
<dbReference type="GO" id="GO:0003677">
    <property type="term" value="F:DNA binding"/>
    <property type="evidence" value="ECO:0007669"/>
    <property type="project" value="UniProtKB-KW"/>
</dbReference>
<dbReference type="InterPro" id="IPR036397">
    <property type="entry name" value="RNaseH_sf"/>
</dbReference>
<keyword evidence="12" id="KW-0677">Repeat</keyword>
<dbReference type="GO" id="GO:0003964">
    <property type="term" value="F:RNA-directed DNA polymerase activity"/>
    <property type="evidence" value="ECO:0007669"/>
    <property type="project" value="UniProtKB-KW"/>
</dbReference>
<dbReference type="CDD" id="cd00303">
    <property type="entry name" value="retropepsin_like"/>
    <property type="match status" value="1"/>
</dbReference>
<dbReference type="Pfam" id="PF17921">
    <property type="entry name" value="Integrase_H2C2"/>
    <property type="match status" value="1"/>
</dbReference>
<evidence type="ECO:0000256" key="1">
    <source>
        <dbReference type="ARBA" id="ARBA00004479"/>
    </source>
</evidence>
<dbReference type="InterPro" id="IPR023780">
    <property type="entry name" value="Chromo_domain"/>
</dbReference>
<dbReference type="FunFam" id="1.10.510.10:FF:000453">
    <property type="entry name" value="LRR receptor-like serine/threonine-protein kinase HSL2"/>
    <property type="match status" value="1"/>
</dbReference>
<keyword evidence="16 36" id="KW-0418">Kinase</keyword>
<dbReference type="GO" id="GO:0004674">
    <property type="term" value="F:protein serine/threonine kinase activity"/>
    <property type="evidence" value="ECO:0007669"/>
    <property type="project" value="UniProtKB-KW"/>
</dbReference>
<evidence type="ECO:0000256" key="12">
    <source>
        <dbReference type="ARBA" id="ARBA00022737"/>
    </source>
</evidence>
<dbReference type="Gene3D" id="1.10.340.70">
    <property type="match status" value="1"/>
</dbReference>
<dbReference type="Gramene" id="mRNA:HanXRQr2_Chr15g0672351">
    <property type="protein sequence ID" value="mRNA:HanXRQr2_Chr15g0672351"/>
    <property type="gene ID" value="HanXRQr2_Chr15g0672351"/>
</dbReference>
<evidence type="ECO:0000256" key="9">
    <source>
        <dbReference type="ARBA" id="ARBA00022722"/>
    </source>
</evidence>
<dbReference type="InterPro" id="IPR032675">
    <property type="entry name" value="LRR_dom_sf"/>
</dbReference>
<keyword evidence="22" id="KW-0239">DNA-directed DNA polymerase</keyword>
<dbReference type="PANTHER" id="PTHR37984">
    <property type="entry name" value="PROTEIN CBG26694"/>
    <property type="match status" value="1"/>
</dbReference>
<evidence type="ECO:0000256" key="22">
    <source>
        <dbReference type="ARBA" id="ARBA00022932"/>
    </source>
</evidence>
<dbReference type="InterPro" id="IPR008271">
    <property type="entry name" value="Ser/Thr_kinase_AS"/>
</dbReference>
<dbReference type="GO" id="GO:0015074">
    <property type="term" value="P:DNA integration"/>
    <property type="evidence" value="ECO:0007669"/>
    <property type="project" value="UniProtKB-KW"/>
</dbReference>
<comment type="caution">
    <text evidence="36">The sequence shown here is derived from an EMBL/GenBank/DDBJ whole genome shotgun (WGS) entry which is preliminary data.</text>
</comment>
<evidence type="ECO:0000256" key="15">
    <source>
        <dbReference type="ARBA" id="ARBA00022759"/>
    </source>
</evidence>
<evidence type="ECO:0000256" key="14">
    <source>
        <dbReference type="ARBA" id="ARBA00022750"/>
    </source>
</evidence>
<dbReference type="InterPro" id="IPR000719">
    <property type="entry name" value="Prot_kinase_dom"/>
</dbReference>
<keyword evidence="17 36" id="KW-0378">Hydrolase</keyword>
<dbReference type="FunFam" id="3.30.200.20:FF:000328">
    <property type="entry name" value="Leucine-rich repeat protein kinase family protein"/>
    <property type="match status" value="1"/>
</dbReference>
<dbReference type="InterPro" id="IPR043502">
    <property type="entry name" value="DNA/RNA_pol_sf"/>
</dbReference>
<evidence type="ECO:0000256" key="31">
    <source>
        <dbReference type="SAM" id="Coils"/>
    </source>
</evidence>
<dbReference type="GO" id="GO:0004190">
    <property type="term" value="F:aspartic-type endopeptidase activity"/>
    <property type="evidence" value="ECO:0007669"/>
    <property type="project" value="UniProtKB-KW"/>
</dbReference>
<evidence type="ECO:0000256" key="7">
    <source>
        <dbReference type="ARBA" id="ARBA00022692"/>
    </source>
</evidence>
<dbReference type="SUPFAM" id="SSF56672">
    <property type="entry name" value="DNA/RNA polymerases"/>
    <property type="match status" value="1"/>
</dbReference>
<keyword evidence="27" id="KW-0233">DNA recombination</keyword>
<dbReference type="PROSITE" id="PS50011">
    <property type="entry name" value="PROTEIN_KINASE_DOM"/>
    <property type="match status" value="1"/>
</dbReference>
<evidence type="ECO:0000256" key="6">
    <source>
        <dbReference type="ARBA" id="ARBA00022679"/>
    </source>
</evidence>
<keyword evidence="13 30" id="KW-0547">Nucleotide-binding</keyword>
<dbReference type="SUPFAM" id="SSF53098">
    <property type="entry name" value="Ribonuclease H-like"/>
    <property type="match status" value="1"/>
</dbReference>
<dbReference type="PROSITE" id="PS00108">
    <property type="entry name" value="PROTEIN_KINASE_ST"/>
    <property type="match status" value="1"/>
</dbReference>
<keyword evidence="3" id="KW-0723">Serine/threonine-protein kinase</keyword>
<dbReference type="InterPro" id="IPR050951">
    <property type="entry name" value="Retrovirus_Pol_polyprotein"/>
</dbReference>
<evidence type="ECO:0000256" key="24">
    <source>
        <dbReference type="ARBA" id="ARBA00023125"/>
    </source>
</evidence>
<feature type="domain" description="Reverse transcriptase" evidence="34">
    <location>
        <begin position="193"/>
        <end position="372"/>
    </location>
</feature>
<dbReference type="InterPro" id="IPR056924">
    <property type="entry name" value="SH3_Tf2-1"/>
</dbReference>
<evidence type="ECO:0000259" key="34">
    <source>
        <dbReference type="PROSITE" id="PS50878"/>
    </source>
</evidence>
<keyword evidence="21" id="KW-0695">RNA-directed DNA polymerase</keyword>
<evidence type="ECO:0000256" key="20">
    <source>
        <dbReference type="ARBA" id="ARBA00022908"/>
    </source>
</evidence>
<dbReference type="GO" id="GO:0046872">
    <property type="term" value="F:metal ion binding"/>
    <property type="evidence" value="ECO:0007669"/>
    <property type="project" value="UniProtKB-KW"/>
</dbReference>
<dbReference type="SUPFAM" id="SSF56112">
    <property type="entry name" value="Protein kinase-like (PK-like)"/>
    <property type="match status" value="1"/>
</dbReference>
<sequence>MPALNITVADGNKMSCTKMCEKLKWQMQGNWFMTDVFLIPLKSYDMVLGIQWLQELDDITWNFKELTMKFKSDNRNIELKGSKTNEMSLCSSEKMEGLLGKPVQLAQMFGLQLVTNEEMPSLPSIQEQVNSPVLDELLQKYEDVFAVPTTLPPSRSCDHKIVLKDDSKVIAQKPYRYPAAQKDIIEKMTQELLDMGIIRESTSSFAAPVVLVKKKDGTWRMCVDYRKLNEATIKNSFPIPLIDELLDELGGATIFSKLDLRSGYHQVRMFEPDIYKTAFKTHQGHFEFLVLPFGLTNAPATFQALMNSVFKPLLRKCALVFFDDILVYSSSMEKHLADLEAVLQLFKANSLLAKRSKCTFAGTKVEYLGHVITKEGVSTDPAKVSAVANWPQPTNVKQLRGFLGLAGYYRRFIKSFGSIARPLTNLLKKDAFLWQEDSQQAFIQLKTALTTAPVLALPDFTKTFIVETDASSKGLGAVLMQEGHPLAFISKGISVTQQAMSVYEKELLAILMAVKHWHHYLVVKHFIIKTDQRSLKYLLDQKISTPLQQKWLAKLLGYDYEIVYKQGVDNLVADALSRVEGLALFQISLSSIDPCLWPKITQSWDSDAKIQALLHQLQEGNTIKNMTWDGHTLKRKGKIVIGADDQLKQEILKLCHSSALGGHSGYIPTLHRLKQMFYWKKCAKDVREYVKNCTVCHRAKYERVASPGLLQPLPTPQSVFSDISMDFINGLPKSYGKDSILVIVDRFTKYGHFIALTHPYSAPSIAQIFFDTIFKLHGCPNTIVSDRDSIFLSHFWKEFLKLQGIQMAMSTAYHPQSDGQTEVLNRCLESYLRCMVMDDPMKWSKWLTLAEWWYNTTFHSAIGMSPFEALYGVPPPIHIPFIPNDSKIDSIEEWFQMREVKLAQLKANLAKAKNRMKQLADTKRTERHFKAGDWVYVKLQDYVQTSLKLHHNKKLNPKYYGPFMILEKIGSVAYRLDLPDETQIHPTFHVSLLKAAPGPSAAIVPLPAGPRFSLQPRAILDKQLVKRGNRAVMRVLVHWQGLPISEASWEDLEEIGNIQSLVLLLLNGNRLTGSLPVELGNLTNLDRFQIDQNEISGPIPESFSNLNNIKHIHFNNNSLTGQIPAELSNLSTLMHLLLDNNNLSGYLPPEFGNFPNLHILQLDNNHFDGEIPSSYGNLSELRKISLRNCSLHGPLPDLSRIPNLSYIDLSRNSLTGSIPSNKLSNNMTTIDLSDNLLNGSIPESLSNLPFLQKLSLENNFLNGFISADLWQNKSFSATSKLLLDFRNNSLSNVRGDLSPPVNATLRLHGNPICRNSSIQNKDQFCEPKEFEEFIRAISTNSTECPIQSCPINNYFEYVPGAPTPCFCASPLRIDYRLKSPSFSYFPPYQDQFEYYVTSSLDLDFYQLNIDSIMWERGPRLRMSLKLFPKAGPGRSQVFSASDVLRIRGIFTTWVFPGSDLFGPYELLDFTLVGPYAYLNVATPRKGIRRAVLITIVVVAVVCAVLVSSILTVVIKKGQERYKHTLSRKSLLSKLSINIDGVKSFTFQEMANATANFSDSSLVGQGGYGKVYRGKLWDKKTVAIKRAEEGSLQGEKEFLTEIEILSRLHHRNLVSLVGYCDEEQEQMLVYEFMPQGTLSDWIKAKSGKRLSFRMRLQVALDAAKGILYLHTEANPPIFHRDIKSSNILLDSNFVGKVADFGLSRLAPNLDDNGAGPNYVSTLVRGTPGYLDPEYLLTHKLTAKSDVYSLGVVLLEILTGMKPISHGKNIVREVKIAHQAGIMFSIIDNKMGSYPSECVDKFVSLALWCCNDKPEKRPSMLDVVHELEHILEKMPKTGVDFSETGSNSFVETSLTFNSSSNVSGGDLSNGESSVVYPR</sequence>
<evidence type="ECO:0000256" key="18">
    <source>
        <dbReference type="ARBA" id="ARBA00022840"/>
    </source>
</evidence>
<keyword evidence="11" id="KW-0732">Signal</keyword>
<protein>
    <recommendedName>
        <fullName evidence="2">non-specific serine/threonine protein kinase</fullName>
        <ecNumber evidence="2">2.7.11.1</ecNumber>
    </recommendedName>
</protein>
<evidence type="ECO:0000256" key="17">
    <source>
        <dbReference type="ARBA" id="ARBA00022801"/>
    </source>
</evidence>
<keyword evidence="9" id="KW-0540">Nuclease</keyword>
<keyword evidence="25 32" id="KW-0472">Membrane</keyword>
<dbReference type="InterPro" id="IPR041588">
    <property type="entry name" value="Integrase_H2C2"/>
</dbReference>
<dbReference type="CDD" id="cd09274">
    <property type="entry name" value="RNase_HI_RT_Ty3"/>
    <property type="match status" value="1"/>
</dbReference>
<dbReference type="CDD" id="cd01647">
    <property type="entry name" value="RT_LTR"/>
    <property type="match status" value="1"/>
</dbReference>
<evidence type="ECO:0000256" key="10">
    <source>
        <dbReference type="ARBA" id="ARBA00022723"/>
    </source>
</evidence>
<keyword evidence="14" id="KW-0064">Aspartyl protease</keyword>
<keyword evidence="18 30" id="KW-0067">ATP-binding</keyword>
<dbReference type="Gene3D" id="3.30.70.270">
    <property type="match status" value="2"/>
</dbReference>
<dbReference type="Gene3D" id="3.80.10.10">
    <property type="entry name" value="Ribonuclease Inhibitor"/>
    <property type="match status" value="1"/>
</dbReference>
<evidence type="ECO:0000256" key="5">
    <source>
        <dbReference type="ARBA" id="ARBA00022670"/>
    </source>
</evidence>
<dbReference type="Gene3D" id="3.30.200.20">
    <property type="entry name" value="Phosphorylase Kinase, domain 1"/>
    <property type="match status" value="1"/>
</dbReference>
<dbReference type="GO" id="GO:0006508">
    <property type="term" value="P:proteolysis"/>
    <property type="evidence" value="ECO:0007669"/>
    <property type="project" value="UniProtKB-KW"/>
</dbReference>
<evidence type="ECO:0000256" key="8">
    <source>
        <dbReference type="ARBA" id="ARBA00022695"/>
    </source>
</evidence>
<dbReference type="Gene3D" id="3.30.420.10">
    <property type="entry name" value="Ribonuclease H-like superfamily/Ribonuclease H"/>
    <property type="match status" value="1"/>
</dbReference>
<evidence type="ECO:0000256" key="32">
    <source>
        <dbReference type="SAM" id="Phobius"/>
    </source>
</evidence>
<evidence type="ECO:0000259" key="35">
    <source>
        <dbReference type="PROSITE" id="PS50994"/>
    </source>
</evidence>
<keyword evidence="5" id="KW-0645">Protease</keyword>
<feature type="binding site" evidence="30">
    <location>
        <position position="1584"/>
    </location>
    <ligand>
        <name>ATP</name>
        <dbReference type="ChEBI" id="CHEBI:30616"/>
    </ligand>
</feature>
<dbReference type="PROSITE" id="PS50994">
    <property type="entry name" value="INTEGRASE"/>
    <property type="match status" value="1"/>
</dbReference>
<keyword evidence="28" id="KW-0325">Glycoprotein</keyword>
<dbReference type="FunFam" id="3.30.70.270:FF:000115">
    <property type="entry name" value="Polyprotein of retroviral origin, putative"/>
    <property type="match status" value="1"/>
</dbReference>
<dbReference type="Pfam" id="PF00069">
    <property type="entry name" value="Pkinase"/>
    <property type="match status" value="1"/>
</dbReference>
<keyword evidence="24" id="KW-0238">DNA-binding</keyword>
<feature type="coiled-coil region" evidence="31">
    <location>
        <begin position="895"/>
        <end position="922"/>
    </location>
</feature>
<dbReference type="Pfam" id="PF17919">
    <property type="entry name" value="RT_RNaseH_2"/>
    <property type="match status" value="1"/>
</dbReference>
<keyword evidence="26" id="KW-0675">Receptor</keyword>
<evidence type="ECO:0000256" key="11">
    <source>
        <dbReference type="ARBA" id="ARBA00022729"/>
    </source>
</evidence>
<comment type="subcellular location">
    <subcellularLocation>
        <location evidence="1">Membrane</location>
        <topology evidence="1">Single-pass type I membrane protein</topology>
    </subcellularLocation>
</comment>
<dbReference type="Pfam" id="PF08284">
    <property type="entry name" value="RVP_2"/>
    <property type="match status" value="1"/>
</dbReference>
<proteinExistence type="predicted"/>
<gene>
    <name evidence="36" type="ORF">HanXRQr2_Chr15g0672351</name>
</gene>
<name>A0A9K3DY74_HELAN</name>
<evidence type="ECO:0000256" key="21">
    <source>
        <dbReference type="ARBA" id="ARBA00022918"/>
    </source>
</evidence>
<evidence type="ECO:0000313" key="37">
    <source>
        <dbReference type="Proteomes" id="UP000215914"/>
    </source>
</evidence>
<dbReference type="SUPFAM" id="SSF52058">
    <property type="entry name" value="L domain-like"/>
    <property type="match status" value="1"/>
</dbReference>
<evidence type="ECO:0000256" key="13">
    <source>
        <dbReference type="ARBA" id="ARBA00022741"/>
    </source>
</evidence>
<dbReference type="InterPro" id="IPR041577">
    <property type="entry name" value="RT_RNaseH_2"/>
</dbReference>
<dbReference type="InterPro" id="IPR001584">
    <property type="entry name" value="Integrase_cat-core"/>
</dbReference>
<accession>A0A9K3DY74</accession>
<dbReference type="InterPro" id="IPR001611">
    <property type="entry name" value="Leu-rich_rpt"/>
</dbReference>
<dbReference type="FunFam" id="1.10.340.70:FF:000001">
    <property type="entry name" value="Retrovirus-related Pol polyprotein from transposon gypsy-like Protein"/>
    <property type="match status" value="1"/>
</dbReference>
<keyword evidence="7 32" id="KW-0812">Transmembrane</keyword>
<keyword evidence="4" id="KW-0433">Leucine-rich repeat</keyword>
<dbReference type="InterPro" id="IPR012337">
    <property type="entry name" value="RNaseH-like_sf"/>
</dbReference>
<feature type="domain" description="Integrase catalytic" evidence="35">
    <location>
        <begin position="710"/>
        <end position="874"/>
    </location>
</feature>
<dbReference type="GO" id="GO:0005524">
    <property type="term" value="F:ATP binding"/>
    <property type="evidence" value="ECO:0007669"/>
    <property type="project" value="UniProtKB-UniRule"/>
</dbReference>
<keyword evidence="37" id="KW-1185">Reference proteome</keyword>
<evidence type="ECO:0000256" key="2">
    <source>
        <dbReference type="ARBA" id="ARBA00012513"/>
    </source>
</evidence>